<evidence type="ECO:0000256" key="1">
    <source>
        <dbReference type="ARBA" id="ARBA00004651"/>
    </source>
</evidence>
<keyword evidence="7" id="KW-0406">Ion transport</keyword>
<keyword evidence="9" id="KW-0675">Receptor</keyword>
<organism evidence="15 16">
    <name type="scientific">Trichonephila clavata</name>
    <name type="common">Joro spider</name>
    <name type="synonym">Nephila clavata</name>
    <dbReference type="NCBI Taxonomy" id="2740835"/>
    <lineage>
        <taxon>Eukaryota</taxon>
        <taxon>Metazoa</taxon>
        <taxon>Ecdysozoa</taxon>
        <taxon>Arthropoda</taxon>
        <taxon>Chelicerata</taxon>
        <taxon>Arachnida</taxon>
        <taxon>Araneae</taxon>
        <taxon>Araneomorphae</taxon>
        <taxon>Entelegynae</taxon>
        <taxon>Araneoidea</taxon>
        <taxon>Nephilidae</taxon>
        <taxon>Trichonephila</taxon>
    </lineage>
</organism>
<dbReference type="InterPro" id="IPR019594">
    <property type="entry name" value="Glu/Gly-bd"/>
</dbReference>
<keyword evidence="10" id="KW-0325">Glycoprotein</keyword>
<dbReference type="GO" id="GO:0043226">
    <property type="term" value="C:organelle"/>
    <property type="evidence" value="ECO:0007669"/>
    <property type="project" value="UniProtKB-ARBA"/>
</dbReference>
<dbReference type="Pfam" id="PF10613">
    <property type="entry name" value="Lig_chan-Glu_bd"/>
    <property type="match status" value="1"/>
</dbReference>
<evidence type="ECO:0000256" key="8">
    <source>
        <dbReference type="ARBA" id="ARBA00023136"/>
    </source>
</evidence>
<evidence type="ECO:0000256" key="4">
    <source>
        <dbReference type="ARBA" id="ARBA00022692"/>
    </source>
</evidence>
<dbReference type="OrthoDB" id="9997229at2759"/>
<dbReference type="AlphaFoldDB" id="A0A8X6FVK8"/>
<keyword evidence="4 13" id="KW-0812">Transmembrane</keyword>
<comment type="caution">
    <text evidence="15">The sequence shown here is derived from an EMBL/GenBank/DDBJ whole genome shotgun (WGS) entry which is preliminary data.</text>
</comment>
<keyword evidence="12" id="KW-0407">Ion channel</keyword>
<evidence type="ECO:0000259" key="14">
    <source>
        <dbReference type="SMART" id="SM00918"/>
    </source>
</evidence>
<dbReference type="GO" id="GO:0005886">
    <property type="term" value="C:plasma membrane"/>
    <property type="evidence" value="ECO:0007669"/>
    <property type="project" value="UniProtKB-SubCell"/>
</dbReference>
<evidence type="ECO:0000256" key="2">
    <source>
        <dbReference type="ARBA" id="ARBA00022448"/>
    </source>
</evidence>
<evidence type="ECO:0000256" key="10">
    <source>
        <dbReference type="ARBA" id="ARBA00023180"/>
    </source>
</evidence>
<dbReference type="InterPro" id="IPR052192">
    <property type="entry name" value="Insect_Ionotropic_Sensory_Rcpt"/>
</dbReference>
<keyword evidence="5 13" id="KW-1133">Transmembrane helix</keyword>
<evidence type="ECO:0000256" key="5">
    <source>
        <dbReference type="ARBA" id="ARBA00022989"/>
    </source>
</evidence>
<dbReference type="SMART" id="SM00918">
    <property type="entry name" value="Lig_chan-Glu_bd"/>
    <property type="match status" value="1"/>
</dbReference>
<keyword evidence="3" id="KW-1003">Cell membrane</keyword>
<dbReference type="GO" id="GO:0015276">
    <property type="term" value="F:ligand-gated monoatomic ion channel activity"/>
    <property type="evidence" value="ECO:0007669"/>
    <property type="project" value="InterPro"/>
</dbReference>
<dbReference type="SUPFAM" id="SSF53850">
    <property type="entry name" value="Periplasmic binding protein-like II"/>
    <property type="match status" value="1"/>
</dbReference>
<dbReference type="FunFam" id="3.40.190.10:FF:000078">
    <property type="entry name" value="glutamate receptor ionotropic, NMDA 3B"/>
    <property type="match status" value="1"/>
</dbReference>
<keyword evidence="16" id="KW-1185">Reference proteome</keyword>
<reference evidence="15" key="1">
    <citation type="submission" date="2020-07" db="EMBL/GenBank/DDBJ databases">
        <title>Multicomponent nature underlies the extraordinary mechanical properties of spider dragline silk.</title>
        <authorList>
            <person name="Kono N."/>
            <person name="Nakamura H."/>
            <person name="Mori M."/>
            <person name="Yoshida Y."/>
            <person name="Ohtoshi R."/>
            <person name="Malay A.D."/>
            <person name="Moran D.A.P."/>
            <person name="Tomita M."/>
            <person name="Numata K."/>
            <person name="Arakawa K."/>
        </authorList>
    </citation>
    <scope>NUCLEOTIDE SEQUENCE</scope>
</reference>
<sequence>MRFPAFIRVAALSGDPIIVFNHTSSGTSVSGIEGKLLETLANALNFRYEIVSPDDGQWGTVKADGNWSGIIGMVAKGEADMGLSYLAITEGRSKVVDFTSPYYVIDRAFVTDQPGLLPKYAVFLYPFKLRVWILATIAFVMFPLMLQMLISAKTYLTCCPSGLLRMATRRKSVEMSLISGTMLVSMTFFLFIYSSVLLSFLLVPLREPGVRNFHELSDAVLEGKFKTFVPKGSVEIQLLLESKTLPLRELGETIVINNWMYDSRKKSDPKAIIGNKAALMGPRLILQSKYGISPFTRKFISEDSIAQYSTALALKKNFSGKPQLDSAILRIVGGGLFQKFVDDRLFETRANILSGVSERSPGTTLALEDMYGIFLLLLLSYASSFVLLLGEILHKRYIYFRY</sequence>
<feature type="transmembrane region" description="Helical" evidence="13">
    <location>
        <begin position="370"/>
        <end position="393"/>
    </location>
</feature>
<dbReference type="Gene3D" id="3.40.190.10">
    <property type="entry name" value="Periplasmic binding protein-like II"/>
    <property type="match status" value="1"/>
</dbReference>
<evidence type="ECO:0000313" key="16">
    <source>
        <dbReference type="Proteomes" id="UP000887116"/>
    </source>
</evidence>
<keyword evidence="11" id="KW-1071">Ligand-gated ion channel</keyword>
<keyword evidence="2" id="KW-0813">Transport</keyword>
<keyword evidence="6" id="KW-0175">Coiled coil</keyword>
<dbReference type="EMBL" id="BMAO01020536">
    <property type="protein sequence ID" value="GFQ68143.1"/>
    <property type="molecule type" value="Genomic_DNA"/>
</dbReference>
<evidence type="ECO:0000256" key="9">
    <source>
        <dbReference type="ARBA" id="ARBA00023170"/>
    </source>
</evidence>
<dbReference type="Proteomes" id="UP000887116">
    <property type="component" value="Unassembled WGS sequence"/>
</dbReference>
<name>A0A8X6FVK8_TRICU</name>
<comment type="subcellular location">
    <subcellularLocation>
        <location evidence="1">Cell membrane</location>
        <topology evidence="1">Multi-pass membrane protein</topology>
    </subcellularLocation>
</comment>
<proteinExistence type="predicted"/>
<gene>
    <name evidence="15" type="primary">AVEN_89041_1</name>
    <name evidence="15" type="ORF">TNCT_375391</name>
</gene>
<evidence type="ECO:0000256" key="12">
    <source>
        <dbReference type="ARBA" id="ARBA00023303"/>
    </source>
</evidence>
<accession>A0A8X6FVK8</accession>
<protein>
    <submittedName>
        <fullName evidence="15">Lig_chan-Glu_bd domain-containing protein</fullName>
    </submittedName>
</protein>
<evidence type="ECO:0000256" key="6">
    <source>
        <dbReference type="ARBA" id="ARBA00023054"/>
    </source>
</evidence>
<dbReference type="PANTHER" id="PTHR42643">
    <property type="entry name" value="IONOTROPIC RECEPTOR 20A-RELATED"/>
    <property type="match status" value="1"/>
</dbReference>
<evidence type="ECO:0000256" key="11">
    <source>
        <dbReference type="ARBA" id="ARBA00023286"/>
    </source>
</evidence>
<evidence type="ECO:0000313" key="15">
    <source>
        <dbReference type="EMBL" id="GFQ68143.1"/>
    </source>
</evidence>
<keyword evidence="8 13" id="KW-0472">Membrane</keyword>
<dbReference type="PANTHER" id="PTHR42643:SF24">
    <property type="entry name" value="IONOTROPIC RECEPTOR 60A"/>
    <property type="match status" value="1"/>
</dbReference>
<feature type="domain" description="Ionotropic glutamate receptor L-glutamate and glycine-binding" evidence="14">
    <location>
        <begin position="16"/>
        <end position="76"/>
    </location>
</feature>
<evidence type="ECO:0000256" key="13">
    <source>
        <dbReference type="SAM" id="Phobius"/>
    </source>
</evidence>
<evidence type="ECO:0000256" key="7">
    <source>
        <dbReference type="ARBA" id="ARBA00023065"/>
    </source>
</evidence>
<feature type="transmembrane region" description="Helical" evidence="13">
    <location>
        <begin position="177"/>
        <end position="203"/>
    </location>
</feature>
<feature type="transmembrane region" description="Helical" evidence="13">
    <location>
        <begin position="131"/>
        <end position="156"/>
    </location>
</feature>
<evidence type="ECO:0000256" key="3">
    <source>
        <dbReference type="ARBA" id="ARBA00022475"/>
    </source>
</evidence>